<evidence type="ECO:0000313" key="4">
    <source>
        <dbReference type="Proteomes" id="UP001239462"/>
    </source>
</evidence>
<dbReference type="Proteomes" id="UP001239462">
    <property type="component" value="Unassembled WGS sequence"/>
</dbReference>
<reference evidence="3 4" key="1">
    <citation type="submission" date="2023-06" db="EMBL/GenBank/DDBJ databases">
        <title>Roseiconus lacunae JC819 isolated from Gulf of Mannar region, Tamil Nadu.</title>
        <authorList>
            <person name="Pk S."/>
            <person name="Ch S."/>
            <person name="Ch V.R."/>
        </authorList>
    </citation>
    <scope>NUCLEOTIDE SEQUENCE [LARGE SCALE GENOMIC DNA]</scope>
    <source>
        <strain evidence="3 4">JC819</strain>
    </source>
</reference>
<evidence type="ECO:0008006" key="5">
    <source>
        <dbReference type="Google" id="ProtNLM"/>
    </source>
</evidence>
<organism evidence="3 4">
    <name type="scientific">Roseiconus lacunae</name>
    <dbReference type="NCBI Taxonomy" id="2605694"/>
    <lineage>
        <taxon>Bacteria</taxon>
        <taxon>Pseudomonadati</taxon>
        <taxon>Planctomycetota</taxon>
        <taxon>Planctomycetia</taxon>
        <taxon>Pirellulales</taxon>
        <taxon>Pirellulaceae</taxon>
        <taxon>Roseiconus</taxon>
    </lineage>
</organism>
<gene>
    <name evidence="3" type="ORF">QTN89_02305</name>
</gene>
<comment type="caution">
    <text evidence="3">The sequence shown here is derived from an EMBL/GenBank/DDBJ whole genome shotgun (WGS) entry which is preliminary data.</text>
</comment>
<feature type="region of interest" description="Disordered" evidence="1">
    <location>
        <begin position="125"/>
        <end position="145"/>
    </location>
</feature>
<feature type="chain" id="PRO_5045998231" description="Transmembrane protein" evidence="2">
    <location>
        <begin position="26"/>
        <end position="588"/>
    </location>
</feature>
<keyword evidence="2" id="KW-0732">Signal</keyword>
<sequence>MTIKNAIRKKLRRFALFCLVTASTAVTFNHGRLQAEDTHDSGALCGWVDDLSHETSSPSSNPSPNPLAKAHRKSNTIRPNAEPPVPQFLSITIGEELFINTCNYEQWLAGTLQDQDPKAAIAVNESNDELSVTPNPPAKTNRGSRTAADFNSTVAAIAAAASAGNPIPFTHWTEPFAMVGPFAKPAESLWQPAVVKTESVATQGEAKRSIVSTDAQVAAIAAWIDQTKAFVTTISDQDFRVFIEGLPSATDSFEVADETIDVLALNDDVEDDSAVVSQLADGTDLASIDDLDGSDARSHIGSGPMIFTIEDTYASYDLAKEDRVAAAPVKDLTEPTADEHATPALVWSDMLPSPQRQPLCFRSFAEQCDAGWSPKADRAVPSWQRRLLPTPSTDTVAVNTTAINEAEIIPPESETMTTDKEVVAENTTVNAIESSPAAAPGYWAGSPECWLDVLISKADEAAHLQQVVRQSLRPRRVGSELASLVVSGDGVASQLADRLAQAWPAAPAPAIPKAGSGAKLLARAEAAERSESESPAEAFSDEQLAQVGATLLQWVDVAQSVIDDMNDRIEDVAEVARSRGTQDDSQLR</sequence>
<evidence type="ECO:0000256" key="2">
    <source>
        <dbReference type="SAM" id="SignalP"/>
    </source>
</evidence>
<evidence type="ECO:0000256" key="1">
    <source>
        <dbReference type="SAM" id="MobiDB-lite"/>
    </source>
</evidence>
<keyword evidence="4" id="KW-1185">Reference proteome</keyword>
<feature type="region of interest" description="Disordered" evidence="1">
    <location>
        <begin position="52"/>
        <end position="85"/>
    </location>
</feature>
<proteinExistence type="predicted"/>
<feature type="signal peptide" evidence="2">
    <location>
        <begin position="1"/>
        <end position="25"/>
    </location>
</feature>
<name>A0ABT7PCM3_9BACT</name>
<dbReference type="EMBL" id="JASZZN010000002">
    <property type="protein sequence ID" value="MDM4014245.1"/>
    <property type="molecule type" value="Genomic_DNA"/>
</dbReference>
<protein>
    <recommendedName>
        <fullName evidence="5">Transmembrane protein</fullName>
    </recommendedName>
</protein>
<dbReference type="RefSeq" id="WP_289162030.1">
    <property type="nucleotide sequence ID" value="NZ_JASZZN010000002.1"/>
</dbReference>
<evidence type="ECO:0000313" key="3">
    <source>
        <dbReference type="EMBL" id="MDM4014245.1"/>
    </source>
</evidence>
<accession>A0ABT7PCM3</accession>